<evidence type="ECO:0000313" key="1">
    <source>
        <dbReference type="EMBL" id="MEY8017475.1"/>
    </source>
</evidence>
<evidence type="ECO:0000313" key="2">
    <source>
        <dbReference type="Proteomes" id="UP001564760"/>
    </source>
</evidence>
<name>A0ABV4C888_9MYCO</name>
<dbReference type="Proteomes" id="UP001564760">
    <property type="component" value="Unassembled WGS sequence"/>
</dbReference>
<sequence>MQLLTVTADLGPDATLAQLESTVKGLRVATDVAYDAESSRARRTAMERMKFPTDDELRSALDRLPSEGGEESPYLRVQRQLSAREFALNEGRGFPPDLWFDYWYRRRRSSKDDPFFESLSKAGYDRITNTPFPAIGPVGLDVIDPILYDALVADEVARLMPGRVGIRSLRYGSPFWAWLFGKATAEKTVSTTVKVLEVARDYGPKRKEAKADAAVAEATVGHKVAQSALDVGVCCTNR</sequence>
<accession>A0ABV4C888</accession>
<proteinExistence type="predicted"/>
<dbReference type="RefSeq" id="WP_369739748.1">
    <property type="nucleotide sequence ID" value="NZ_JBGEDP010000001.1"/>
</dbReference>
<protein>
    <submittedName>
        <fullName evidence="1">Uncharacterized protein</fullName>
    </submittedName>
</protein>
<gene>
    <name evidence="1" type="ORF">AB8998_22110</name>
</gene>
<organism evidence="1 2">
    <name type="scientific">Mycobacterium servetii</name>
    <dbReference type="NCBI Taxonomy" id="3237418"/>
    <lineage>
        <taxon>Bacteria</taxon>
        <taxon>Bacillati</taxon>
        <taxon>Actinomycetota</taxon>
        <taxon>Actinomycetes</taxon>
        <taxon>Mycobacteriales</taxon>
        <taxon>Mycobacteriaceae</taxon>
        <taxon>Mycobacterium</taxon>
    </lineage>
</organism>
<dbReference type="EMBL" id="JBGEDP010000001">
    <property type="protein sequence ID" value="MEY8017475.1"/>
    <property type="molecule type" value="Genomic_DNA"/>
</dbReference>
<reference evidence="1 2" key="1">
    <citation type="submission" date="2024-08" db="EMBL/GenBank/DDBJ databases">
        <title>Mycobacterium servetensis sp. nov., a novel rapid-growing mycobacterial species recovered from a human patient in Zaragoza, Spain.</title>
        <authorList>
            <person name="Tristancho-Baro A.I."/>
            <person name="Buenestado-Serrano S."/>
            <person name="Garcia De Viedma D."/>
            <person name="Milagro-Beamonte A."/>
            <person name="Burillo N."/>
            <person name="Sanz S."/>
            <person name="Lopez-Calleja A.I."/>
            <person name="Penas-Utrilla D."/>
            <person name="Guardingo M."/>
            <person name="Garcia M.J."/>
            <person name="Vinuelas-Bayon J."/>
        </authorList>
    </citation>
    <scope>NUCLEOTIDE SEQUENCE [LARGE SCALE GENOMIC DNA]</scope>
    <source>
        <strain evidence="2">HUMS_12744610</strain>
    </source>
</reference>
<comment type="caution">
    <text evidence="1">The sequence shown here is derived from an EMBL/GenBank/DDBJ whole genome shotgun (WGS) entry which is preliminary data.</text>
</comment>
<keyword evidence="2" id="KW-1185">Reference proteome</keyword>